<dbReference type="Pfam" id="PF01494">
    <property type="entry name" value="FAD_binding_3"/>
    <property type="match status" value="1"/>
</dbReference>
<evidence type="ECO:0000259" key="9">
    <source>
        <dbReference type="Pfam" id="PF01494"/>
    </source>
</evidence>
<keyword evidence="10" id="KW-0830">Ubiquinone</keyword>
<dbReference type="Gene3D" id="3.50.50.60">
    <property type="entry name" value="FAD/NAD(P)-binding domain"/>
    <property type="match status" value="2"/>
</dbReference>
<keyword evidence="4" id="KW-0285">Flavoprotein</keyword>
<evidence type="ECO:0000256" key="2">
    <source>
        <dbReference type="ARBA" id="ARBA00004749"/>
    </source>
</evidence>
<comment type="caution">
    <text evidence="10">The sequence shown here is derived from an EMBL/GenBank/DDBJ whole genome shotgun (WGS) entry which is preliminary data.</text>
</comment>
<evidence type="ECO:0000313" key="10">
    <source>
        <dbReference type="EMBL" id="TFW23426.1"/>
    </source>
</evidence>
<dbReference type="InterPro" id="IPR010971">
    <property type="entry name" value="UbiH/COQ6"/>
</dbReference>
<dbReference type="PRINTS" id="PR00420">
    <property type="entry name" value="RNGMNOXGNASE"/>
</dbReference>
<keyword evidence="7" id="KW-0503">Monooxygenase</keyword>
<keyword evidence="5" id="KW-0274">FAD</keyword>
<name>A0A4Y9SKN6_9BURK</name>
<keyword evidence="6" id="KW-0560">Oxidoreductase</keyword>
<protein>
    <submittedName>
        <fullName evidence="10">UbiH/UbiF/VisC/COQ6 family ubiquinone biosynthesis hydroxylase</fullName>
    </submittedName>
</protein>
<dbReference type="InterPro" id="IPR002938">
    <property type="entry name" value="FAD-bd"/>
</dbReference>
<dbReference type="InterPro" id="IPR036188">
    <property type="entry name" value="FAD/NAD-bd_sf"/>
</dbReference>
<dbReference type="InterPro" id="IPR018168">
    <property type="entry name" value="Ubi_Hdrlase_CS"/>
</dbReference>
<feature type="transmembrane region" description="Helical" evidence="8">
    <location>
        <begin position="12"/>
        <end position="34"/>
    </location>
</feature>
<proteinExistence type="inferred from homology"/>
<feature type="domain" description="FAD-binding" evidence="9">
    <location>
        <begin position="15"/>
        <end position="335"/>
    </location>
</feature>
<dbReference type="EMBL" id="SPVG01000107">
    <property type="protein sequence ID" value="TFW23426.1"/>
    <property type="molecule type" value="Genomic_DNA"/>
</dbReference>
<dbReference type="InterPro" id="IPR051205">
    <property type="entry name" value="UbiH/COQ6_monooxygenase"/>
</dbReference>
<keyword evidence="11" id="KW-1185">Reference proteome</keyword>
<evidence type="ECO:0000256" key="1">
    <source>
        <dbReference type="ARBA" id="ARBA00001974"/>
    </source>
</evidence>
<dbReference type="OrthoDB" id="9769565at2"/>
<dbReference type="GO" id="GO:0008681">
    <property type="term" value="F:2-octaprenyl-6-methoxyphenol hydroxylase activity"/>
    <property type="evidence" value="ECO:0007669"/>
    <property type="project" value="TreeGrafter"/>
</dbReference>
<evidence type="ECO:0000256" key="6">
    <source>
        <dbReference type="ARBA" id="ARBA00023002"/>
    </source>
</evidence>
<comment type="similarity">
    <text evidence="3">Belongs to the UbiH/COQ6 family.</text>
</comment>
<dbReference type="Proteomes" id="UP000297729">
    <property type="component" value="Unassembled WGS sequence"/>
</dbReference>
<dbReference type="GO" id="GO:0071949">
    <property type="term" value="F:FAD binding"/>
    <property type="evidence" value="ECO:0007669"/>
    <property type="project" value="InterPro"/>
</dbReference>
<reference evidence="10 11" key="1">
    <citation type="submission" date="2019-03" db="EMBL/GenBank/DDBJ databases">
        <title>Draft Genome Sequence of Duganella callidus sp. nov., a Novel Duganella Species Isolated from Cultivated Soil.</title>
        <authorList>
            <person name="Raths R."/>
            <person name="Peta V."/>
            <person name="Bucking H."/>
        </authorList>
    </citation>
    <scope>NUCLEOTIDE SEQUENCE [LARGE SCALE GENOMIC DNA]</scope>
    <source>
        <strain evidence="10 11">DN04</strain>
    </source>
</reference>
<sequence>MNDTTSHATSTAAAYDVAICGAGPAGMALAALLVKRGMAAGRIALIDARTLDQSCQDPRSLALSWGSRQILEDIGAWPAVATAIEQIHVSRRGQFGRSLIDRNDYQLPALGYVVRYGDLVKALGEVCTALGIAALRPARVAALGEDHDGVSLTIAADVPQVLRAAIVVQAEGGLFNEQQSRAIHRDYQQTAIIAQVRSSTPQPQRAYERFTEQGPLALLPQGEEYSLVWCVRPETAAHLQGLSDADFLNALGQAFGDRVGRFSHATPRLAFPLGLNADAHNTGRIVAIGNAAQTLHPVAGQGLNLGLRDVTVLARLLAQAATPTTLAVYTEQRRQDRGTTVRVTDTMARIFANDSPAQSLLGLSLAAIDMIGPARELLADLMMYGRR</sequence>
<dbReference type="SUPFAM" id="SSF51905">
    <property type="entry name" value="FAD/NAD(P)-binding domain"/>
    <property type="match status" value="1"/>
</dbReference>
<comment type="pathway">
    <text evidence="2">Cofactor biosynthesis; ubiquinone biosynthesis.</text>
</comment>
<dbReference type="PANTHER" id="PTHR43876">
    <property type="entry name" value="UBIQUINONE BIOSYNTHESIS MONOOXYGENASE COQ6, MITOCHONDRIAL"/>
    <property type="match status" value="1"/>
</dbReference>
<accession>A0A4Y9SKN6</accession>
<keyword evidence="8" id="KW-0812">Transmembrane</keyword>
<dbReference type="NCBIfam" id="NF005421">
    <property type="entry name" value="PRK06996.1"/>
    <property type="match status" value="1"/>
</dbReference>
<dbReference type="RefSeq" id="WP_135201670.1">
    <property type="nucleotide sequence ID" value="NZ_SPVG01000107.1"/>
</dbReference>
<keyword evidence="8" id="KW-0472">Membrane</keyword>
<organism evidence="10 11">
    <name type="scientific">Duganella callida</name>
    <dbReference type="NCBI Taxonomy" id="2561932"/>
    <lineage>
        <taxon>Bacteria</taxon>
        <taxon>Pseudomonadati</taxon>
        <taxon>Pseudomonadota</taxon>
        <taxon>Betaproteobacteria</taxon>
        <taxon>Burkholderiales</taxon>
        <taxon>Oxalobacteraceae</taxon>
        <taxon>Telluria group</taxon>
        <taxon>Duganella</taxon>
    </lineage>
</organism>
<evidence type="ECO:0000256" key="5">
    <source>
        <dbReference type="ARBA" id="ARBA00022827"/>
    </source>
</evidence>
<evidence type="ECO:0000256" key="7">
    <source>
        <dbReference type="ARBA" id="ARBA00023033"/>
    </source>
</evidence>
<dbReference type="GO" id="GO:0006744">
    <property type="term" value="P:ubiquinone biosynthetic process"/>
    <property type="evidence" value="ECO:0007669"/>
    <property type="project" value="UniProtKB-UniPathway"/>
</dbReference>
<evidence type="ECO:0000256" key="8">
    <source>
        <dbReference type="SAM" id="Phobius"/>
    </source>
</evidence>
<comment type="cofactor">
    <cofactor evidence="1">
        <name>FAD</name>
        <dbReference type="ChEBI" id="CHEBI:57692"/>
    </cofactor>
</comment>
<evidence type="ECO:0000256" key="4">
    <source>
        <dbReference type="ARBA" id="ARBA00022630"/>
    </source>
</evidence>
<keyword evidence="8" id="KW-1133">Transmembrane helix</keyword>
<dbReference type="PROSITE" id="PS01304">
    <property type="entry name" value="UBIH"/>
    <property type="match status" value="1"/>
</dbReference>
<dbReference type="Gene3D" id="3.30.9.10">
    <property type="entry name" value="D-Amino Acid Oxidase, subunit A, domain 2"/>
    <property type="match status" value="1"/>
</dbReference>
<dbReference type="PANTHER" id="PTHR43876:SF8">
    <property type="entry name" value="2-OCTAPRENYL-6-METHOXYPHENOL HYDROXYLASE"/>
    <property type="match status" value="1"/>
</dbReference>
<dbReference type="UniPathway" id="UPA00232"/>
<evidence type="ECO:0000256" key="3">
    <source>
        <dbReference type="ARBA" id="ARBA00005349"/>
    </source>
</evidence>
<evidence type="ECO:0000313" key="11">
    <source>
        <dbReference type="Proteomes" id="UP000297729"/>
    </source>
</evidence>
<dbReference type="NCBIfam" id="TIGR01988">
    <property type="entry name" value="Ubi-OHases"/>
    <property type="match status" value="1"/>
</dbReference>
<gene>
    <name evidence="10" type="ORF">E4L98_11320</name>
</gene>
<dbReference type="AlphaFoldDB" id="A0A4Y9SKN6"/>